<dbReference type="RefSeq" id="WP_047754478.1">
    <property type="nucleotide sequence ID" value="NZ_CAJUHA010000008.1"/>
</dbReference>
<accession>A0A0G2ZCR5</accession>
<dbReference type="KEGG" id="kpf:IX53_05380"/>
<reference evidence="6 7" key="1">
    <citation type="submission" date="2015-04" db="EMBL/GenBank/DDBJ databases">
        <title>Complete Genome Sequence of Kosmotoga pacifica SLHLJ1.</title>
        <authorList>
            <person name="Jiang L.J."/>
            <person name="Shao Z.Z."/>
            <person name="Jebbar M."/>
        </authorList>
    </citation>
    <scope>NUCLEOTIDE SEQUENCE [LARGE SCALE GENOMIC DNA]</scope>
    <source>
        <strain evidence="6 7">SLHLJ1</strain>
    </source>
</reference>
<keyword evidence="1" id="KW-0805">Transcription regulation</keyword>
<sequence length="219" mass="25220">MDLRDIRTFDKLSEGEVKYVKRNSRLIKINKNEILYSPNEICEQVSVVLKGKLKVSKLFPSGKEQILKYLQKGDTFGETLVFLKAQYPAYVIADTTAKILEIPKRVMLEIFDNKAFLISYLESISKKVLNLSNVIEMLSMKTIKQRVARYLINLYNSQGSNVINLMKSKKQIAADIGSVREVVSRTFSELERNGVIKLLDRQHVEIIDFEKLEEIILKS</sequence>
<evidence type="ECO:0000313" key="7">
    <source>
        <dbReference type="Proteomes" id="UP000035159"/>
    </source>
</evidence>
<keyword evidence="7" id="KW-1185">Reference proteome</keyword>
<dbReference type="SUPFAM" id="SSF46785">
    <property type="entry name" value="Winged helix' DNA-binding domain"/>
    <property type="match status" value="1"/>
</dbReference>
<dbReference type="Pfam" id="PF00027">
    <property type="entry name" value="cNMP_binding"/>
    <property type="match status" value="1"/>
</dbReference>
<protein>
    <submittedName>
        <fullName evidence="6">Crp/Fnr family transcriptional regulator</fullName>
    </submittedName>
</protein>
<dbReference type="GO" id="GO:0005829">
    <property type="term" value="C:cytosol"/>
    <property type="evidence" value="ECO:0007669"/>
    <property type="project" value="TreeGrafter"/>
</dbReference>
<feature type="domain" description="Cyclic nucleotide-binding" evidence="4">
    <location>
        <begin position="8"/>
        <end position="111"/>
    </location>
</feature>
<evidence type="ECO:0000256" key="2">
    <source>
        <dbReference type="ARBA" id="ARBA00023125"/>
    </source>
</evidence>
<dbReference type="GO" id="GO:0003677">
    <property type="term" value="F:DNA binding"/>
    <property type="evidence" value="ECO:0007669"/>
    <property type="project" value="UniProtKB-KW"/>
</dbReference>
<evidence type="ECO:0000259" key="4">
    <source>
        <dbReference type="PROSITE" id="PS50042"/>
    </source>
</evidence>
<gene>
    <name evidence="6" type="ORF">IX53_05380</name>
</gene>
<dbReference type="PROSITE" id="PS51063">
    <property type="entry name" value="HTH_CRP_2"/>
    <property type="match status" value="1"/>
</dbReference>
<evidence type="ECO:0000259" key="5">
    <source>
        <dbReference type="PROSITE" id="PS51063"/>
    </source>
</evidence>
<evidence type="ECO:0000313" key="6">
    <source>
        <dbReference type="EMBL" id="AKI97344.1"/>
    </source>
</evidence>
<dbReference type="EMBL" id="CP011232">
    <property type="protein sequence ID" value="AKI97344.1"/>
    <property type="molecule type" value="Genomic_DNA"/>
</dbReference>
<name>A0A0G2ZCR5_9BACT</name>
<dbReference type="Gene3D" id="2.60.120.10">
    <property type="entry name" value="Jelly Rolls"/>
    <property type="match status" value="1"/>
</dbReference>
<dbReference type="OrthoDB" id="9798104at2"/>
<proteinExistence type="predicted"/>
<dbReference type="PROSITE" id="PS50042">
    <property type="entry name" value="CNMP_BINDING_3"/>
    <property type="match status" value="1"/>
</dbReference>
<evidence type="ECO:0000256" key="3">
    <source>
        <dbReference type="ARBA" id="ARBA00023163"/>
    </source>
</evidence>
<dbReference type="CDD" id="cd00092">
    <property type="entry name" value="HTH_CRP"/>
    <property type="match status" value="1"/>
</dbReference>
<dbReference type="SUPFAM" id="SSF51206">
    <property type="entry name" value="cAMP-binding domain-like"/>
    <property type="match status" value="1"/>
</dbReference>
<dbReference type="InterPro" id="IPR018490">
    <property type="entry name" value="cNMP-bd_dom_sf"/>
</dbReference>
<dbReference type="Proteomes" id="UP000035159">
    <property type="component" value="Chromosome"/>
</dbReference>
<dbReference type="STRING" id="1330330.IX53_05380"/>
<keyword evidence="3" id="KW-0804">Transcription</keyword>
<dbReference type="InterPro" id="IPR000595">
    <property type="entry name" value="cNMP-bd_dom"/>
</dbReference>
<dbReference type="Pfam" id="PF13545">
    <property type="entry name" value="HTH_Crp_2"/>
    <property type="match status" value="1"/>
</dbReference>
<dbReference type="GO" id="GO:0003700">
    <property type="term" value="F:DNA-binding transcription factor activity"/>
    <property type="evidence" value="ECO:0007669"/>
    <property type="project" value="TreeGrafter"/>
</dbReference>
<evidence type="ECO:0000256" key="1">
    <source>
        <dbReference type="ARBA" id="ARBA00023015"/>
    </source>
</evidence>
<dbReference type="PANTHER" id="PTHR24567:SF26">
    <property type="entry name" value="REGULATORY PROTEIN YEIL"/>
    <property type="match status" value="1"/>
</dbReference>
<dbReference type="InterPro" id="IPR050397">
    <property type="entry name" value="Env_Response_Regulators"/>
</dbReference>
<dbReference type="InterPro" id="IPR036390">
    <property type="entry name" value="WH_DNA-bd_sf"/>
</dbReference>
<dbReference type="PANTHER" id="PTHR24567">
    <property type="entry name" value="CRP FAMILY TRANSCRIPTIONAL REGULATORY PROTEIN"/>
    <property type="match status" value="1"/>
</dbReference>
<dbReference type="InterPro" id="IPR012318">
    <property type="entry name" value="HTH_CRP"/>
</dbReference>
<dbReference type="SMART" id="SM00100">
    <property type="entry name" value="cNMP"/>
    <property type="match status" value="1"/>
</dbReference>
<keyword evidence="2" id="KW-0238">DNA-binding</keyword>
<organism evidence="6 7">
    <name type="scientific">Kosmotoga pacifica</name>
    <dbReference type="NCBI Taxonomy" id="1330330"/>
    <lineage>
        <taxon>Bacteria</taxon>
        <taxon>Thermotogati</taxon>
        <taxon>Thermotogota</taxon>
        <taxon>Thermotogae</taxon>
        <taxon>Kosmotogales</taxon>
        <taxon>Kosmotogaceae</taxon>
        <taxon>Kosmotoga</taxon>
    </lineage>
</organism>
<dbReference type="PATRIC" id="fig|1330330.3.peg.1080"/>
<dbReference type="CDD" id="cd00038">
    <property type="entry name" value="CAP_ED"/>
    <property type="match status" value="1"/>
</dbReference>
<feature type="domain" description="HTH crp-type" evidence="5">
    <location>
        <begin position="141"/>
        <end position="210"/>
    </location>
</feature>
<dbReference type="InterPro" id="IPR014710">
    <property type="entry name" value="RmlC-like_jellyroll"/>
</dbReference>
<dbReference type="AlphaFoldDB" id="A0A0G2ZCR5"/>
<dbReference type="SMART" id="SM00419">
    <property type="entry name" value="HTH_CRP"/>
    <property type="match status" value="1"/>
</dbReference>